<comment type="caution">
    <text evidence="1">The sequence shown here is derived from an EMBL/GenBank/DDBJ whole genome shotgun (WGS) entry which is preliminary data.</text>
</comment>
<gene>
    <name evidence="1" type="ORF">AZE42_09206</name>
</gene>
<reference evidence="1 2" key="1">
    <citation type="submission" date="2016-03" db="EMBL/GenBank/DDBJ databases">
        <title>Comparative genomics of the ectomycorrhizal sister species Rhizopogon vinicolor and Rhizopogon vesiculosus (Basidiomycota: Boletales) reveals a divergence of the mating type B locus.</title>
        <authorList>
            <person name="Mujic A.B."/>
            <person name="Kuo A."/>
            <person name="Tritt A."/>
            <person name="Lipzen A."/>
            <person name="Chen C."/>
            <person name="Johnson J."/>
            <person name="Sharma A."/>
            <person name="Barry K."/>
            <person name="Grigoriev I.V."/>
            <person name="Spatafora J.W."/>
        </authorList>
    </citation>
    <scope>NUCLEOTIDE SEQUENCE [LARGE SCALE GENOMIC DNA]</scope>
    <source>
        <strain evidence="1 2">AM-OR11-056</strain>
    </source>
</reference>
<dbReference type="Proteomes" id="UP000183567">
    <property type="component" value="Unassembled WGS sequence"/>
</dbReference>
<accession>A0A1J8Q265</accession>
<organism evidence="1 2">
    <name type="scientific">Rhizopogon vesiculosus</name>
    <dbReference type="NCBI Taxonomy" id="180088"/>
    <lineage>
        <taxon>Eukaryota</taxon>
        <taxon>Fungi</taxon>
        <taxon>Dikarya</taxon>
        <taxon>Basidiomycota</taxon>
        <taxon>Agaricomycotina</taxon>
        <taxon>Agaricomycetes</taxon>
        <taxon>Agaricomycetidae</taxon>
        <taxon>Boletales</taxon>
        <taxon>Suillineae</taxon>
        <taxon>Rhizopogonaceae</taxon>
        <taxon>Rhizopogon</taxon>
    </lineage>
</organism>
<dbReference type="AlphaFoldDB" id="A0A1J8Q265"/>
<evidence type="ECO:0000313" key="2">
    <source>
        <dbReference type="Proteomes" id="UP000183567"/>
    </source>
</evidence>
<dbReference type="OrthoDB" id="2704730at2759"/>
<evidence type="ECO:0000313" key="1">
    <source>
        <dbReference type="EMBL" id="OJA14775.1"/>
    </source>
</evidence>
<protein>
    <submittedName>
        <fullName evidence="1">Uncharacterized protein</fullName>
    </submittedName>
</protein>
<dbReference type="EMBL" id="LVVM01003496">
    <property type="protein sequence ID" value="OJA14775.1"/>
    <property type="molecule type" value="Genomic_DNA"/>
</dbReference>
<sequence>MLKTPDVIGNISPSRVPLMQKDAISVRPVAPFHRMKDVKAREAHEVTMILLVQEIYNCLYTPGGIANAHDYPQNEF</sequence>
<keyword evidence="2" id="KW-1185">Reference proteome</keyword>
<name>A0A1J8Q265_9AGAM</name>
<dbReference type="STRING" id="180088.A0A1J8Q265"/>
<proteinExistence type="predicted"/>